<feature type="non-terminal residue" evidence="1">
    <location>
        <position position="1"/>
    </location>
</feature>
<dbReference type="GO" id="GO:0043130">
    <property type="term" value="F:ubiquitin binding"/>
    <property type="evidence" value="ECO:0007669"/>
    <property type="project" value="TreeGrafter"/>
</dbReference>
<protein>
    <submittedName>
        <fullName evidence="1">Uncharacterized protein</fullName>
    </submittedName>
</protein>
<dbReference type="PANTHER" id="PTHR19862">
    <property type="entry name" value="WD REPEAT-CONTAINING PROTEIN 48"/>
    <property type="match status" value="1"/>
</dbReference>
<dbReference type="InterPro" id="IPR051246">
    <property type="entry name" value="WDR48"/>
</dbReference>
<dbReference type="Proteomes" id="UP000324800">
    <property type="component" value="Unassembled WGS sequence"/>
</dbReference>
<dbReference type="AlphaFoldDB" id="A0A5J4UUG3"/>
<accession>A0A5J4UUG3</accession>
<name>A0A5J4UUG3_9EUKA</name>
<comment type="caution">
    <text evidence="1">The sequence shown here is derived from an EMBL/GenBank/DDBJ whole genome shotgun (WGS) entry which is preliminary data.</text>
</comment>
<reference evidence="1 2" key="1">
    <citation type="submission" date="2019-03" db="EMBL/GenBank/DDBJ databases">
        <title>Single cell metagenomics reveals metabolic interactions within the superorganism composed of flagellate Streblomastix strix and complex community of Bacteroidetes bacteria on its surface.</title>
        <authorList>
            <person name="Treitli S.C."/>
            <person name="Kolisko M."/>
            <person name="Husnik F."/>
            <person name="Keeling P."/>
            <person name="Hampl V."/>
        </authorList>
    </citation>
    <scope>NUCLEOTIDE SEQUENCE [LARGE SCALE GENOMIC DNA]</scope>
    <source>
        <strain evidence="1">ST1C</strain>
    </source>
</reference>
<dbReference type="PANTHER" id="PTHR19862:SF14">
    <property type="entry name" value="WD REPEAT-CONTAINING PROTEIN 48"/>
    <property type="match status" value="1"/>
</dbReference>
<proteinExistence type="predicted"/>
<dbReference type="InterPro" id="IPR011050">
    <property type="entry name" value="Pectin_lyase_fold/virulence"/>
</dbReference>
<dbReference type="EMBL" id="SNRW01012316">
    <property type="protein sequence ID" value="KAA6373983.1"/>
    <property type="molecule type" value="Genomic_DNA"/>
</dbReference>
<sequence>TGYGASANAYLYTGSQLQIEDCQFIQCKGSEINGGAIYLNINNKGQATISNSLFNQCESKFGGGIYVSIESGGKLTIQQQCNFTECKADTGGGISASVSGIGSKLILEDGVKFDTCIKGVGISSGGGAYFDINEYGECIIREVQFIDCSAFIGGGLFVSIINAQFSVNGTNLFQNCLSSSGGGIYSNIQEGQFSLTNTCKFFNCTSLYGGGICANINDGQYNIEGATFDRCICTQPGFGGGIALNQDLLSIISITNSSFIDCKMISNSSNLTYGWGGAIFIQTSVSAENLNETNFQLRDLIFTGCSAVNSIGNNIHICSTNTYNTGIAIVTRSLLTVKDTPNLYTSSEYTYDYMGIDESQVNYGEGPNSDHKTLFLAAQQGYISKQYYIRSFNTIYLNINNEGLVSISNSSFSQCEAYYGGGINAFINSGGKLSIQQQCNFTQYKASYGGGGIYAQISGVNSLLSLEDGVKFESCISTYGGGIYFFVDGGGQININNQCLFVECKSISGSGGGIYSYLYEGTFKIDGATFDRCTCSQPGNGGGIALIHKPSSKLSITNSSFIDCKTISNSSNQRYGWGGAIFIQTSIIAQNLNESNFLMRDLTFSGCSAVNSTGNNLHIQSINTHATGEAIKNGSLLTVKDIPDLYENKINGAYYMGIDESDVDDGNAPISKHEPLFNIPQSRIFLNPYYINSNDGIDNVFCGESDMP</sequence>
<evidence type="ECO:0000313" key="1">
    <source>
        <dbReference type="EMBL" id="KAA6373983.1"/>
    </source>
</evidence>
<evidence type="ECO:0000313" key="2">
    <source>
        <dbReference type="Proteomes" id="UP000324800"/>
    </source>
</evidence>
<gene>
    <name evidence="1" type="ORF">EZS28_030490</name>
</gene>
<dbReference type="GO" id="GO:0000724">
    <property type="term" value="P:double-strand break repair via homologous recombination"/>
    <property type="evidence" value="ECO:0007669"/>
    <property type="project" value="TreeGrafter"/>
</dbReference>
<dbReference type="SUPFAM" id="SSF51126">
    <property type="entry name" value="Pectin lyase-like"/>
    <property type="match status" value="1"/>
</dbReference>
<organism evidence="1 2">
    <name type="scientific">Streblomastix strix</name>
    <dbReference type="NCBI Taxonomy" id="222440"/>
    <lineage>
        <taxon>Eukaryota</taxon>
        <taxon>Metamonada</taxon>
        <taxon>Preaxostyla</taxon>
        <taxon>Oxymonadida</taxon>
        <taxon>Streblomastigidae</taxon>
        <taxon>Streblomastix</taxon>
    </lineage>
</organism>
<feature type="non-terminal residue" evidence="1">
    <location>
        <position position="708"/>
    </location>
</feature>